<dbReference type="GO" id="GO:0005886">
    <property type="term" value="C:plasma membrane"/>
    <property type="evidence" value="ECO:0007669"/>
    <property type="project" value="TreeGrafter"/>
</dbReference>
<dbReference type="GO" id="GO:0007166">
    <property type="term" value="P:cell surface receptor signaling pathway"/>
    <property type="evidence" value="ECO:0007669"/>
    <property type="project" value="TreeGrafter"/>
</dbReference>
<evidence type="ECO:0000256" key="1">
    <source>
        <dbReference type="ARBA" id="ARBA00007343"/>
    </source>
</evidence>
<evidence type="ECO:0000313" key="6">
    <source>
        <dbReference type="Proteomes" id="UP000267096"/>
    </source>
</evidence>
<evidence type="ECO:0000256" key="2">
    <source>
        <dbReference type="ARBA" id="ARBA00023170"/>
    </source>
</evidence>
<dbReference type="SMART" id="SM00409">
    <property type="entry name" value="IG"/>
    <property type="match status" value="1"/>
</dbReference>
<dbReference type="GO" id="GO:0004930">
    <property type="term" value="F:G protein-coupled receptor activity"/>
    <property type="evidence" value="ECO:0007669"/>
    <property type="project" value="InterPro"/>
</dbReference>
<reference evidence="5 6" key="2">
    <citation type="submission" date="2018-11" db="EMBL/GenBank/DDBJ databases">
        <authorList>
            <consortium name="Pathogen Informatics"/>
        </authorList>
    </citation>
    <scope>NUCLEOTIDE SEQUENCE [LARGE SCALE GENOMIC DNA]</scope>
</reference>
<dbReference type="OrthoDB" id="6134459at2759"/>
<sequence>MKSSSDFEPNIFELEPSTRSLLVYPGEERQLTCRISNLDDNIRMEWLKNNAPILTTTSKRLQLNSSSDNQTKSLTITFHPVEWDDEGDWICYAEYKGANLRTSVHLMPISVNTEYCVQEWRADEKGELIWPVSKEGRIRVDCPNGPLHASAYRQCTQGRWSAVDSSECAIASTLTKQLLNALSHSNTNRSIDELLELFNNIPPVSTDTMSAFETRLIGWIIGNATYECSMLRSRLRSVKLNKFQNRTVKFRNLAICEHHRDKKQSELASYQNPTNEDKHQQQFGFISAYSNGQYNCQQQENVELLPSNGLTSIRIPWHTFAMLLPSQTVLKVIWLSNTSLFSSAYTADGKWVALNDVYGIMIKSQVKKNSDEQLLSRDNRSEVLALAAISFTFHIRNPSEQIELGIWQENEWKLAKRTECWLRRVAPHYVLIQCTRSLVTSILSRKTTITFFTVMQNAQLIDGQLVKWNYFWQTKKRQPAI</sequence>
<dbReference type="InterPro" id="IPR001879">
    <property type="entry name" value="GPCR_2_extracellular_dom"/>
</dbReference>
<feature type="domain" description="G-protein coupled receptors family 2 profile 1" evidence="3">
    <location>
        <begin position="90"/>
        <end position="172"/>
    </location>
</feature>
<dbReference type="InterPro" id="IPR007110">
    <property type="entry name" value="Ig-like_dom"/>
</dbReference>
<dbReference type="PROSITE" id="PS50227">
    <property type="entry name" value="G_PROTEIN_RECEP_F2_3"/>
    <property type="match status" value="1"/>
</dbReference>
<protein>
    <submittedName>
        <fullName evidence="7">Probable G-protein coupled receptor 123 (inferred by orthology to a human protein)</fullName>
    </submittedName>
</protein>
<dbReference type="AlphaFoldDB" id="A0A0M3JTR0"/>
<dbReference type="EMBL" id="UYRR01031032">
    <property type="protein sequence ID" value="VDK44112.1"/>
    <property type="molecule type" value="Genomic_DNA"/>
</dbReference>
<proteinExistence type="inferred from homology"/>
<keyword evidence="6" id="KW-1185">Reference proteome</keyword>
<comment type="similarity">
    <text evidence="1">Belongs to the G-protein coupled receptor 2 family. Adhesion G-protein coupled receptor (ADGR) subfamily.</text>
</comment>
<gene>
    <name evidence="5" type="ORF">ASIM_LOCUS10995</name>
</gene>
<dbReference type="InterPro" id="IPR036179">
    <property type="entry name" value="Ig-like_dom_sf"/>
</dbReference>
<dbReference type="SUPFAM" id="SSF48726">
    <property type="entry name" value="Immunoglobulin"/>
    <property type="match status" value="1"/>
</dbReference>
<accession>A0A0M3JTR0</accession>
<evidence type="ECO:0000259" key="4">
    <source>
        <dbReference type="PROSITE" id="PS50835"/>
    </source>
</evidence>
<name>A0A0M3JTR0_ANISI</name>
<evidence type="ECO:0000313" key="7">
    <source>
        <dbReference type="WBParaSite" id="ASIM_0001143701-mRNA-1"/>
    </source>
</evidence>
<evidence type="ECO:0000313" key="5">
    <source>
        <dbReference type="EMBL" id="VDK44112.1"/>
    </source>
</evidence>
<organism evidence="7">
    <name type="scientific">Anisakis simplex</name>
    <name type="common">Herring worm</name>
    <dbReference type="NCBI Taxonomy" id="6269"/>
    <lineage>
        <taxon>Eukaryota</taxon>
        <taxon>Metazoa</taxon>
        <taxon>Ecdysozoa</taxon>
        <taxon>Nematoda</taxon>
        <taxon>Chromadorea</taxon>
        <taxon>Rhabditida</taxon>
        <taxon>Spirurina</taxon>
        <taxon>Ascaridomorpha</taxon>
        <taxon>Ascaridoidea</taxon>
        <taxon>Anisakidae</taxon>
        <taxon>Anisakis</taxon>
        <taxon>Anisakis simplex complex</taxon>
    </lineage>
</organism>
<reference evidence="7" key="1">
    <citation type="submission" date="2016-04" db="UniProtKB">
        <authorList>
            <consortium name="WormBaseParasite"/>
        </authorList>
    </citation>
    <scope>IDENTIFICATION</scope>
</reference>
<dbReference type="InterPro" id="IPR003599">
    <property type="entry name" value="Ig_sub"/>
</dbReference>
<dbReference type="PANTHER" id="PTHR45930:SF4">
    <property type="entry name" value="ADHESION G PROTEIN-COUPLED RECEPTOR A3"/>
    <property type="match status" value="1"/>
</dbReference>
<dbReference type="WBParaSite" id="ASIM_0001143701-mRNA-1">
    <property type="protein sequence ID" value="ASIM_0001143701-mRNA-1"/>
    <property type="gene ID" value="ASIM_0001143701"/>
</dbReference>
<dbReference type="InterPro" id="IPR051963">
    <property type="entry name" value="Adhesion_GPCR_A"/>
</dbReference>
<feature type="domain" description="Ig-like" evidence="4">
    <location>
        <begin position="9"/>
        <end position="107"/>
    </location>
</feature>
<dbReference type="Gene3D" id="2.60.40.10">
    <property type="entry name" value="Immunoglobulins"/>
    <property type="match status" value="1"/>
</dbReference>
<dbReference type="PANTHER" id="PTHR45930">
    <property type="entry name" value="G-PROTEIN COUPLED RECEPTOR 124-LIKE PROTEIN"/>
    <property type="match status" value="1"/>
</dbReference>
<dbReference type="PROSITE" id="PS50835">
    <property type="entry name" value="IG_LIKE"/>
    <property type="match status" value="1"/>
</dbReference>
<dbReference type="InterPro" id="IPR013783">
    <property type="entry name" value="Ig-like_fold"/>
</dbReference>
<keyword evidence="2" id="KW-0675">Receptor</keyword>
<dbReference type="Pfam" id="PF13927">
    <property type="entry name" value="Ig_3"/>
    <property type="match status" value="1"/>
</dbReference>
<dbReference type="Proteomes" id="UP000267096">
    <property type="component" value="Unassembled WGS sequence"/>
</dbReference>
<evidence type="ECO:0000259" key="3">
    <source>
        <dbReference type="PROSITE" id="PS50227"/>
    </source>
</evidence>